<feature type="domain" description="SH3" evidence="3">
    <location>
        <begin position="5"/>
        <end position="64"/>
    </location>
</feature>
<dbReference type="PRINTS" id="PR00452">
    <property type="entry name" value="SH3DOMAIN"/>
</dbReference>
<gene>
    <name evidence="4" type="ORF">CAPTEDRAFT_131607</name>
</gene>
<dbReference type="InterPro" id="IPR036028">
    <property type="entry name" value="SH3-like_dom_sf"/>
</dbReference>
<proteinExistence type="predicted"/>
<evidence type="ECO:0000256" key="2">
    <source>
        <dbReference type="PROSITE-ProRule" id="PRU00192"/>
    </source>
</evidence>
<evidence type="ECO:0000259" key="3">
    <source>
        <dbReference type="PROSITE" id="PS50002"/>
    </source>
</evidence>
<dbReference type="SMART" id="SM00326">
    <property type="entry name" value="SH3"/>
    <property type="match status" value="1"/>
</dbReference>
<evidence type="ECO:0000256" key="1">
    <source>
        <dbReference type="ARBA" id="ARBA00022443"/>
    </source>
</evidence>
<dbReference type="PROSITE" id="PS50002">
    <property type="entry name" value="SH3"/>
    <property type="match status" value="2"/>
</dbReference>
<evidence type="ECO:0000313" key="6">
    <source>
        <dbReference type="Proteomes" id="UP000014760"/>
    </source>
</evidence>
<organism evidence="4">
    <name type="scientific">Capitella teleta</name>
    <name type="common">Polychaete worm</name>
    <dbReference type="NCBI Taxonomy" id="283909"/>
    <lineage>
        <taxon>Eukaryota</taxon>
        <taxon>Metazoa</taxon>
        <taxon>Spiralia</taxon>
        <taxon>Lophotrochozoa</taxon>
        <taxon>Annelida</taxon>
        <taxon>Polychaeta</taxon>
        <taxon>Sedentaria</taxon>
        <taxon>Scolecida</taxon>
        <taxon>Capitellidae</taxon>
        <taxon>Capitella</taxon>
    </lineage>
</organism>
<evidence type="ECO:0000313" key="5">
    <source>
        <dbReference type="EnsemblMetazoa" id="CapteP131607"/>
    </source>
</evidence>
<protein>
    <recommendedName>
        <fullName evidence="3">SH3 domain-containing protein</fullName>
    </recommendedName>
</protein>
<keyword evidence="1 2" id="KW-0728">SH3 domain</keyword>
<dbReference type="OMA" id="QYVVITD"/>
<dbReference type="GO" id="GO:0016176">
    <property type="term" value="F:superoxide-generating NADPH oxidase activator activity"/>
    <property type="evidence" value="ECO:0007669"/>
    <property type="project" value="TreeGrafter"/>
</dbReference>
<sequence length="117" mass="13418">VSRPITFLEYVVIADYKATEKKDVSLNKGRTVSVVEKHDNGWWFVQFEEKQGWAPASFLEPKTKYDKGKDDPEALPQSEKFEAISTYKKTLEDEVGFAVGAVVEVMHKMMDGWWVIS</sequence>
<dbReference type="STRING" id="283909.R7UCL3"/>
<name>R7UCL3_CAPTE</name>
<reference evidence="6" key="1">
    <citation type="submission" date="2012-12" db="EMBL/GenBank/DDBJ databases">
        <authorList>
            <person name="Hellsten U."/>
            <person name="Grimwood J."/>
            <person name="Chapman J.A."/>
            <person name="Shapiro H."/>
            <person name="Aerts A."/>
            <person name="Otillar R.P."/>
            <person name="Terry A.Y."/>
            <person name="Boore J.L."/>
            <person name="Simakov O."/>
            <person name="Marletaz F."/>
            <person name="Cho S.-J."/>
            <person name="Edsinger-Gonzales E."/>
            <person name="Havlak P."/>
            <person name="Kuo D.-H."/>
            <person name="Larsson T."/>
            <person name="Lv J."/>
            <person name="Arendt D."/>
            <person name="Savage R."/>
            <person name="Osoegawa K."/>
            <person name="de Jong P."/>
            <person name="Lindberg D.R."/>
            <person name="Seaver E.C."/>
            <person name="Weisblat D.A."/>
            <person name="Putnam N.H."/>
            <person name="Grigoriev I.V."/>
            <person name="Rokhsar D.S."/>
        </authorList>
    </citation>
    <scope>NUCLEOTIDE SEQUENCE</scope>
    <source>
        <strain evidence="6">I ESC-2004</strain>
    </source>
</reference>
<reference evidence="5" key="3">
    <citation type="submission" date="2015-06" db="UniProtKB">
        <authorList>
            <consortium name="EnsemblMetazoa"/>
        </authorList>
    </citation>
    <scope>IDENTIFICATION</scope>
</reference>
<dbReference type="GO" id="GO:0005737">
    <property type="term" value="C:cytoplasm"/>
    <property type="evidence" value="ECO:0007669"/>
    <property type="project" value="TreeGrafter"/>
</dbReference>
<dbReference type="PANTHER" id="PTHR15706">
    <property type="entry name" value="SH3 MULTIPLE DOMAIN"/>
    <property type="match status" value="1"/>
</dbReference>
<dbReference type="GO" id="GO:0042554">
    <property type="term" value="P:superoxide anion generation"/>
    <property type="evidence" value="ECO:0007669"/>
    <property type="project" value="TreeGrafter"/>
</dbReference>
<evidence type="ECO:0000313" key="4">
    <source>
        <dbReference type="EMBL" id="ELU03851.1"/>
    </source>
</evidence>
<dbReference type="HOGENOM" id="CLU_2090738_0_0_1"/>
<dbReference type="Pfam" id="PF00018">
    <property type="entry name" value="SH3_1"/>
    <property type="match status" value="1"/>
</dbReference>
<reference evidence="4 6" key="2">
    <citation type="journal article" date="2013" name="Nature">
        <title>Insights into bilaterian evolution from three spiralian genomes.</title>
        <authorList>
            <person name="Simakov O."/>
            <person name="Marletaz F."/>
            <person name="Cho S.J."/>
            <person name="Edsinger-Gonzales E."/>
            <person name="Havlak P."/>
            <person name="Hellsten U."/>
            <person name="Kuo D.H."/>
            <person name="Larsson T."/>
            <person name="Lv J."/>
            <person name="Arendt D."/>
            <person name="Savage R."/>
            <person name="Osoegawa K."/>
            <person name="de Jong P."/>
            <person name="Grimwood J."/>
            <person name="Chapman J.A."/>
            <person name="Shapiro H."/>
            <person name="Aerts A."/>
            <person name="Otillar R.P."/>
            <person name="Terry A.Y."/>
            <person name="Boore J.L."/>
            <person name="Grigoriev I.V."/>
            <person name="Lindberg D.R."/>
            <person name="Seaver E.C."/>
            <person name="Weisblat D.A."/>
            <person name="Putnam N.H."/>
            <person name="Rokhsar D.S."/>
        </authorList>
    </citation>
    <scope>NUCLEOTIDE SEQUENCE</scope>
    <source>
        <strain evidence="4 6">I ESC-2004</strain>
    </source>
</reference>
<dbReference type="OrthoDB" id="10255964at2759"/>
<dbReference type="PANTHER" id="PTHR15706:SF26">
    <property type="entry name" value="SH3 AND PX DOMAIN-CONTAINING PROTEIN 2B"/>
    <property type="match status" value="1"/>
</dbReference>
<dbReference type="EMBL" id="KB302824">
    <property type="protein sequence ID" value="ELU03851.1"/>
    <property type="molecule type" value="Genomic_DNA"/>
</dbReference>
<keyword evidence="6" id="KW-1185">Reference proteome</keyword>
<dbReference type="SUPFAM" id="SSF50044">
    <property type="entry name" value="SH3-domain"/>
    <property type="match status" value="2"/>
</dbReference>
<dbReference type="Proteomes" id="UP000014760">
    <property type="component" value="Unassembled WGS sequence"/>
</dbReference>
<dbReference type="EnsemblMetazoa" id="CapteT131607">
    <property type="protein sequence ID" value="CapteP131607"/>
    <property type="gene ID" value="CapteG131607"/>
</dbReference>
<dbReference type="EMBL" id="AMQN01008323">
    <property type="status" value="NOT_ANNOTATED_CDS"/>
    <property type="molecule type" value="Genomic_DNA"/>
</dbReference>
<dbReference type="Gene3D" id="2.30.30.40">
    <property type="entry name" value="SH3 Domains"/>
    <property type="match status" value="2"/>
</dbReference>
<dbReference type="InterPro" id="IPR001452">
    <property type="entry name" value="SH3_domain"/>
</dbReference>
<dbReference type="AlphaFoldDB" id="R7UCL3"/>
<feature type="domain" description="SH3" evidence="3">
    <location>
        <begin position="76"/>
        <end position="117"/>
    </location>
</feature>
<dbReference type="InterPro" id="IPR051228">
    <property type="entry name" value="NADPH_Oxidase/PX-Domain"/>
</dbReference>
<accession>R7UCL3</accession>
<feature type="non-terminal residue" evidence="4">
    <location>
        <position position="1"/>
    </location>
</feature>